<gene>
    <name evidence="3" type="ORF">K461DRAFT_273808</name>
</gene>
<feature type="transmembrane region" description="Helical" evidence="2">
    <location>
        <begin position="170"/>
        <end position="190"/>
    </location>
</feature>
<feature type="region of interest" description="Disordered" evidence="1">
    <location>
        <begin position="615"/>
        <end position="635"/>
    </location>
</feature>
<feature type="compositionally biased region" description="Basic and acidic residues" evidence="1">
    <location>
        <begin position="624"/>
        <end position="635"/>
    </location>
</feature>
<dbReference type="Proteomes" id="UP000799439">
    <property type="component" value="Unassembled WGS sequence"/>
</dbReference>
<evidence type="ECO:0000313" key="3">
    <source>
        <dbReference type="EMBL" id="KAF2157606.1"/>
    </source>
</evidence>
<organism evidence="3 4">
    <name type="scientific">Myriangium duriaei CBS 260.36</name>
    <dbReference type="NCBI Taxonomy" id="1168546"/>
    <lineage>
        <taxon>Eukaryota</taxon>
        <taxon>Fungi</taxon>
        <taxon>Dikarya</taxon>
        <taxon>Ascomycota</taxon>
        <taxon>Pezizomycotina</taxon>
        <taxon>Dothideomycetes</taxon>
        <taxon>Dothideomycetidae</taxon>
        <taxon>Myriangiales</taxon>
        <taxon>Myriangiaceae</taxon>
        <taxon>Myriangium</taxon>
    </lineage>
</organism>
<keyword evidence="2" id="KW-1133">Transmembrane helix</keyword>
<keyword evidence="2" id="KW-0812">Transmembrane</keyword>
<feature type="transmembrane region" description="Helical" evidence="2">
    <location>
        <begin position="513"/>
        <end position="535"/>
    </location>
</feature>
<comment type="caution">
    <text evidence="3">The sequence shown here is derived from an EMBL/GenBank/DDBJ whole genome shotgun (WGS) entry which is preliminary data.</text>
</comment>
<dbReference type="AlphaFoldDB" id="A0A9P4J9M4"/>
<evidence type="ECO:0000256" key="1">
    <source>
        <dbReference type="SAM" id="MobiDB-lite"/>
    </source>
</evidence>
<feature type="transmembrane region" description="Helical" evidence="2">
    <location>
        <begin position="89"/>
        <end position="110"/>
    </location>
</feature>
<name>A0A9P4J9M4_9PEZI</name>
<dbReference type="OrthoDB" id="3344043at2759"/>
<keyword evidence="2" id="KW-0472">Membrane</keyword>
<dbReference type="EMBL" id="ML996081">
    <property type="protein sequence ID" value="KAF2157606.1"/>
    <property type="molecule type" value="Genomic_DNA"/>
</dbReference>
<reference evidence="3" key="1">
    <citation type="journal article" date="2020" name="Stud. Mycol.">
        <title>101 Dothideomycetes genomes: a test case for predicting lifestyles and emergence of pathogens.</title>
        <authorList>
            <person name="Haridas S."/>
            <person name="Albert R."/>
            <person name="Binder M."/>
            <person name="Bloem J."/>
            <person name="Labutti K."/>
            <person name="Salamov A."/>
            <person name="Andreopoulos B."/>
            <person name="Baker S."/>
            <person name="Barry K."/>
            <person name="Bills G."/>
            <person name="Bluhm B."/>
            <person name="Cannon C."/>
            <person name="Castanera R."/>
            <person name="Culley D."/>
            <person name="Daum C."/>
            <person name="Ezra D."/>
            <person name="Gonzalez J."/>
            <person name="Henrissat B."/>
            <person name="Kuo A."/>
            <person name="Liang C."/>
            <person name="Lipzen A."/>
            <person name="Lutzoni F."/>
            <person name="Magnuson J."/>
            <person name="Mondo S."/>
            <person name="Nolan M."/>
            <person name="Ohm R."/>
            <person name="Pangilinan J."/>
            <person name="Park H.-J."/>
            <person name="Ramirez L."/>
            <person name="Alfaro M."/>
            <person name="Sun H."/>
            <person name="Tritt A."/>
            <person name="Yoshinaga Y."/>
            <person name="Zwiers L.-H."/>
            <person name="Turgeon B."/>
            <person name="Goodwin S."/>
            <person name="Spatafora J."/>
            <person name="Crous P."/>
            <person name="Grigoriev I."/>
        </authorList>
    </citation>
    <scope>NUCLEOTIDE SEQUENCE</scope>
    <source>
        <strain evidence="3">CBS 260.36</strain>
    </source>
</reference>
<protein>
    <submittedName>
        <fullName evidence="3">Uncharacterized protein</fullName>
    </submittedName>
</protein>
<evidence type="ECO:0000313" key="4">
    <source>
        <dbReference type="Proteomes" id="UP000799439"/>
    </source>
</evidence>
<keyword evidence="4" id="KW-1185">Reference proteome</keyword>
<sequence length="635" mass="69449">MNDAPAAETAQTSVHFTRTKLTSIACSLCFAVIPMIVLTVVFLTLVFAYRLDVNDIPYPDLTPHAFYHHLDDAYYVKLSSTFILQVSSWASTVAPLCGGIFVTLASYPICRAYLLRVKLGHEKALPTPFQLSLLIRFLEGGSYGALWSWILYCVTWRKRQRQATPVKQIAGVTLLVAFLSFLIFLADTWLHNSTSMVDEPVFEKLEPPPYSGVGLTSRFSAPNCSNAAASHCVLTQTDTNFSLVNPDISQEVINNVSSLAAVSDYADDRGSFSFLHTPFTTESPIYNFIARGYAIQTQCRSASQQCNVRADSGGQTGFNCSSSFNSVSQLKAGWSDAFYGAYFTNSTMTSLSSPSTDTNAENTSVTNPFYFGYFGRFDDIVASGDLHKDPEIIGLQNGGTSFVLLCNASMFDVTYSFVNGSVVIFHTTPSNQTIANLFQAPMAYTTVSRIGLQAAAQAAVSTSRSAKELADKFADDFSTTTLAIGAQVVEEWPGNMSVMQFNRMFTRITRRSLWTFVAINTTFVLTGFVLAAWAARVVLDPAVNDLQGRLSIVGLVADRFEGPRSQRIAGSIERLFEESEANDSSRVVIVGSANGGQGFGLLRRGTTDMLAERQSLNDSQHSLRKSESHLEVVSE</sequence>
<evidence type="ECO:0000256" key="2">
    <source>
        <dbReference type="SAM" id="Phobius"/>
    </source>
</evidence>
<proteinExistence type="predicted"/>
<accession>A0A9P4J9M4</accession>
<feature type="transmembrane region" description="Helical" evidence="2">
    <location>
        <begin position="21"/>
        <end position="49"/>
    </location>
</feature>
<feature type="transmembrane region" description="Helical" evidence="2">
    <location>
        <begin position="131"/>
        <end position="150"/>
    </location>
</feature>